<feature type="chain" id="PRO_5015668209" evidence="1">
    <location>
        <begin position="20"/>
        <end position="96"/>
    </location>
</feature>
<proteinExistence type="predicted"/>
<dbReference type="EMBL" id="KZ679289">
    <property type="protein sequence ID" value="PTB34893.1"/>
    <property type="molecule type" value="Genomic_DNA"/>
</dbReference>
<organism evidence="2 3">
    <name type="scientific">Trichoderma asperellum (strain ATCC 204424 / CBS 433.97 / NBRC 101777)</name>
    <dbReference type="NCBI Taxonomy" id="1042311"/>
    <lineage>
        <taxon>Eukaryota</taxon>
        <taxon>Fungi</taxon>
        <taxon>Dikarya</taxon>
        <taxon>Ascomycota</taxon>
        <taxon>Pezizomycotina</taxon>
        <taxon>Sordariomycetes</taxon>
        <taxon>Hypocreomycetidae</taxon>
        <taxon>Hypocreales</taxon>
        <taxon>Hypocreaceae</taxon>
        <taxon>Trichoderma</taxon>
    </lineage>
</organism>
<feature type="signal peptide" evidence="1">
    <location>
        <begin position="1"/>
        <end position="19"/>
    </location>
</feature>
<reference evidence="2 3" key="1">
    <citation type="submission" date="2016-07" db="EMBL/GenBank/DDBJ databases">
        <title>Multiple horizontal gene transfer events from other fungi enriched the ability of initially mycotrophic Trichoderma (Ascomycota) to feed on dead plant biomass.</title>
        <authorList>
            <consortium name="DOE Joint Genome Institute"/>
            <person name="Aerts A."/>
            <person name="Atanasova L."/>
            <person name="Chenthamara K."/>
            <person name="Zhang J."/>
            <person name="Grujic M."/>
            <person name="Henrissat B."/>
            <person name="Kuo A."/>
            <person name="Salamov A."/>
            <person name="Lipzen A."/>
            <person name="Labutti K."/>
            <person name="Barry K."/>
            <person name="Miao Y."/>
            <person name="Rahimi M.J."/>
            <person name="Shen Q."/>
            <person name="Grigoriev I.V."/>
            <person name="Kubicek C.P."/>
            <person name="Druzhinina I.S."/>
        </authorList>
    </citation>
    <scope>NUCLEOTIDE SEQUENCE [LARGE SCALE GENOMIC DNA]</scope>
    <source>
        <strain evidence="2 3">CBS 433.97</strain>
    </source>
</reference>
<evidence type="ECO:0000313" key="3">
    <source>
        <dbReference type="Proteomes" id="UP000240493"/>
    </source>
</evidence>
<evidence type="ECO:0000313" key="2">
    <source>
        <dbReference type="EMBL" id="PTB34893.1"/>
    </source>
</evidence>
<dbReference type="AlphaFoldDB" id="A0A2T3YQP7"/>
<accession>A0A2T3YQP7</accession>
<dbReference type="Proteomes" id="UP000240493">
    <property type="component" value="Unassembled WGS sequence"/>
</dbReference>
<keyword evidence="3" id="KW-1185">Reference proteome</keyword>
<dbReference type="OrthoDB" id="10466305at2759"/>
<protein>
    <submittedName>
        <fullName evidence="2">Uncharacterized protein</fullName>
    </submittedName>
</protein>
<keyword evidence="1" id="KW-0732">Signal</keyword>
<sequence length="96" mass="10698">MQLLSKVLLSINWVYLANAVPLNKTEADLGVQAIARYVFVCNDNSLANYCRGSPYNFRCTLEGYMQSDVPVDICRDKTRCSCELQAQGCSPINPIC</sequence>
<name>A0A2T3YQP7_TRIA4</name>
<evidence type="ECO:0000256" key="1">
    <source>
        <dbReference type="SAM" id="SignalP"/>
    </source>
</evidence>
<gene>
    <name evidence="2" type="ORF">M441DRAFT_85019</name>
</gene>